<dbReference type="SMART" id="SM00530">
    <property type="entry name" value="HTH_XRE"/>
    <property type="match status" value="1"/>
</dbReference>
<evidence type="ECO:0000256" key="1">
    <source>
        <dbReference type="ARBA" id="ARBA00023125"/>
    </source>
</evidence>
<reference evidence="4" key="1">
    <citation type="submission" date="2017-05" db="EMBL/GenBank/DDBJ databases">
        <authorList>
            <person name="Sung H."/>
        </authorList>
    </citation>
    <scope>NUCLEOTIDE SEQUENCE [LARGE SCALE GENOMIC DNA]</scope>
    <source>
        <strain evidence="4">AR23208</strain>
    </source>
</reference>
<sequence length="438" mass="50717">MNENKTETIGEKIRRLRLQKGMSQGELADGFVTISMISQLERDKNTASVELLQHIARKLQIQLHELVRNEVDQMELYNRHKLAKIYLDIRQPEFAKPLLLFLREQSELSYADQLEVMIDLAECLNQQGEHDAAIELLDPIVIELEKNFFDDIHVLASMRKQIGNAHYSKSEYTKAYYNYHKAFDLIGRFSDNDQQSAYIAFNLGQTLRKLGQHQQSLFYLERAQRYFQNTQDVRRVADTLFANGLVYYDALNQKQAAEMFQQAHVLYTGLNMIEWAVKVQHNVATFITPAEDKDAAIEELKKCADFYQTESDHKNHLLVLAKLADLNINRQQEEAIRNLKLAEEVASKHTLEETEEYASYVRVSAKFNLCCKRYEESIRNSLNSAAIFAKLGMVAEQVDSLEIAVDAYRGLGKHESALDLERERNVLLGKLYRREVVR</sequence>
<dbReference type="InterPro" id="IPR010982">
    <property type="entry name" value="Lambda_DNA-bd_dom_sf"/>
</dbReference>
<protein>
    <recommendedName>
        <fullName evidence="2">HTH cro/C1-type domain-containing protein</fullName>
    </recommendedName>
</protein>
<dbReference type="RefSeq" id="WP_087456913.1">
    <property type="nucleotide sequence ID" value="NZ_CP021434.1"/>
</dbReference>
<dbReference type="InterPro" id="IPR050807">
    <property type="entry name" value="TransReg_Diox_bact_type"/>
</dbReference>
<dbReference type="Pfam" id="PF01381">
    <property type="entry name" value="HTH_3"/>
    <property type="match status" value="1"/>
</dbReference>
<dbReference type="SMART" id="SM00028">
    <property type="entry name" value="TPR"/>
    <property type="match status" value="4"/>
</dbReference>
<dbReference type="PROSITE" id="PS50943">
    <property type="entry name" value="HTH_CROC1"/>
    <property type="match status" value="1"/>
</dbReference>
<name>A0A1Y0IPZ3_9BACL</name>
<dbReference type="Proteomes" id="UP000195437">
    <property type="component" value="Chromosome"/>
</dbReference>
<evidence type="ECO:0000313" key="4">
    <source>
        <dbReference type="Proteomes" id="UP000195437"/>
    </source>
</evidence>
<proteinExistence type="predicted"/>
<dbReference type="Pfam" id="PF13424">
    <property type="entry name" value="TPR_12"/>
    <property type="match status" value="1"/>
</dbReference>
<dbReference type="GO" id="GO:0003700">
    <property type="term" value="F:DNA-binding transcription factor activity"/>
    <property type="evidence" value="ECO:0007669"/>
    <property type="project" value="TreeGrafter"/>
</dbReference>
<dbReference type="CDD" id="cd00093">
    <property type="entry name" value="HTH_XRE"/>
    <property type="match status" value="1"/>
</dbReference>
<accession>A0A1Y0IPZ3</accession>
<dbReference type="PANTHER" id="PTHR46797">
    <property type="entry name" value="HTH-TYPE TRANSCRIPTIONAL REGULATOR"/>
    <property type="match status" value="1"/>
</dbReference>
<dbReference type="GO" id="GO:0005829">
    <property type="term" value="C:cytosol"/>
    <property type="evidence" value="ECO:0007669"/>
    <property type="project" value="TreeGrafter"/>
</dbReference>
<dbReference type="KEGG" id="tum:CBW65_11330"/>
<dbReference type="InterPro" id="IPR019734">
    <property type="entry name" value="TPR_rpt"/>
</dbReference>
<dbReference type="AlphaFoldDB" id="A0A1Y0IPZ3"/>
<dbReference type="InterPro" id="IPR011990">
    <property type="entry name" value="TPR-like_helical_dom_sf"/>
</dbReference>
<dbReference type="EMBL" id="CP021434">
    <property type="protein sequence ID" value="ARU61535.1"/>
    <property type="molecule type" value="Genomic_DNA"/>
</dbReference>
<dbReference type="OrthoDB" id="252257at2"/>
<dbReference type="SUPFAM" id="SSF48452">
    <property type="entry name" value="TPR-like"/>
    <property type="match status" value="2"/>
</dbReference>
<dbReference type="Gene3D" id="1.25.40.10">
    <property type="entry name" value="Tetratricopeptide repeat domain"/>
    <property type="match status" value="2"/>
</dbReference>
<keyword evidence="4" id="KW-1185">Reference proteome</keyword>
<dbReference type="SUPFAM" id="SSF47413">
    <property type="entry name" value="lambda repressor-like DNA-binding domains"/>
    <property type="match status" value="1"/>
</dbReference>
<dbReference type="InterPro" id="IPR001387">
    <property type="entry name" value="Cro/C1-type_HTH"/>
</dbReference>
<gene>
    <name evidence="3" type="ORF">CBW65_11330</name>
</gene>
<dbReference type="GO" id="GO:0003677">
    <property type="term" value="F:DNA binding"/>
    <property type="evidence" value="ECO:0007669"/>
    <property type="project" value="UniProtKB-KW"/>
</dbReference>
<evidence type="ECO:0000313" key="3">
    <source>
        <dbReference type="EMBL" id="ARU61535.1"/>
    </source>
</evidence>
<feature type="domain" description="HTH cro/C1-type" evidence="2">
    <location>
        <begin position="13"/>
        <end position="66"/>
    </location>
</feature>
<dbReference type="Gene3D" id="1.10.260.40">
    <property type="entry name" value="lambda repressor-like DNA-binding domains"/>
    <property type="match status" value="1"/>
</dbReference>
<dbReference type="PANTHER" id="PTHR46797:SF1">
    <property type="entry name" value="METHYLPHOSPHONATE SYNTHASE"/>
    <property type="match status" value="1"/>
</dbReference>
<organism evidence="3 4">
    <name type="scientific">Tumebacillus avium</name>
    <dbReference type="NCBI Taxonomy" id="1903704"/>
    <lineage>
        <taxon>Bacteria</taxon>
        <taxon>Bacillati</taxon>
        <taxon>Bacillota</taxon>
        <taxon>Bacilli</taxon>
        <taxon>Bacillales</taxon>
        <taxon>Alicyclobacillaceae</taxon>
        <taxon>Tumebacillus</taxon>
    </lineage>
</organism>
<evidence type="ECO:0000259" key="2">
    <source>
        <dbReference type="PROSITE" id="PS50943"/>
    </source>
</evidence>
<keyword evidence="1" id="KW-0238">DNA-binding</keyword>